<dbReference type="Pfam" id="PF13840">
    <property type="entry name" value="ACT_7"/>
    <property type="match status" value="1"/>
</dbReference>
<reference evidence="3" key="2">
    <citation type="submission" date="2020-09" db="EMBL/GenBank/DDBJ databases">
        <authorList>
            <person name="Sun Q."/>
            <person name="Zhou Y."/>
        </authorList>
    </citation>
    <scope>NUCLEOTIDE SEQUENCE</scope>
    <source>
        <strain evidence="3">CGMCC 4.5737</strain>
    </source>
</reference>
<dbReference type="InterPro" id="IPR051719">
    <property type="entry name" value="CASTOR_mTORC1"/>
</dbReference>
<keyword evidence="4" id="KW-1185">Reference proteome</keyword>
<evidence type="ECO:0000259" key="1">
    <source>
        <dbReference type="Pfam" id="PF13840"/>
    </source>
</evidence>
<feature type="domain" description="CASTOR ACT" evidence="1">
    <location>
        <begin position="58"/>
        <end position="119"/>
    </location>
</feature>
<dbReference type="SUPFAM" id="SSF55021">
    <property type="entry name" value="ACT-like"/>
    <property type="match status" value="2"/>
</dbReference>
<dbReference type="PIRSF" id="PIRSF008459">
    <property type="entry name" value="UCP008459"/>
    <property type="match status" value="1"/>
</dbReference>
<sequence length="128" mass="13427">MGLTLDLLPERYVIARFAPDEALPEGVWQAGGLVSVTRAPGELSVVCPETVTLEGARVEQGWRALAVRGPLDFALTGIMADLSGALADAGISLFAISTYDTDYVLVREQDLDGAVRALRGAGPSVEGI</sequence>
<dbReference type="RefSeq" id="WP_189053679.1">
    <property type="nucleotide sequence ID" value="NZ_BMMK01000002.1"/>
</dbReference>
<dbReference type="Pfam" id="PF21631">
    <property type="entry name" value="A9CJY8-like_N"/>
    <property type="match status" value="1"/>
</dbReference>
<dbReference type="InterPro" id="IPR016540">
    <property type="entry name" value="UCP008459"/>
</dbReference>
<accession>A0A8J3CAA1</accession>
<organism evidence="3 4">
    <name type="scientific">Longimycelium tulufanense</name>
    <dbReference type="NCBI Taxonomy" id="907463"/>
    <lineage>
        <taxon>Bacteria</taxon>
        <taxon>Bacillati</taxon>
        <taxon>Actinomycetota</taxon>
        <taxon>Actinomycetes</taxon>
        <taxon>Pseudonocardiales</taxon>
        <taxon>Pseudonocardiaceae</taxon>
        <taxon>Longimycelium</taxon>
    </lineage>
</organism>
<dbReference type="PANTHER" id="PTHR31131:SF6">
    <property type="entry name" value="CASTOR ACT DOMAIN-CONTAINING PROTEIN"/>
    <property type="match status" value="1"/>
</dbReference>
<dbReference type="EMBL" id="BMMK01000002">
    <property type="protein sequence ID" value="GGM38166.1"/>
    <property type="molecule type" value="Genomic_DNA"/>
</dbReference>
<name>A0A8J3CAA1_9PSEU</name>
<reference evidence="3" key="1">
    <citation type="journal article" date="2014" name="Int. J. Syst. Evol. Microbiol.">
        <title>Complete genome sequence of Corynebacterium casei LMG S-19264T (=DSM 44701T), isolated from a smear-ripened cheese.</title>
        <authorList>
            <consortium name="US DOE Joint Genome Institute (JGI-PGF)"/>
            <person name="Walter F."/>
            <person name="Albersmeier A."/>
            <person name="Kalinowski J."/>
            <person name="Ruckert C."/>
        </authorList>
    </citation>
    <scope>NUCLEOTIDE SEQUENCE</scope>
    <source>
        <strain evidence="3">CGMCC 4.5737</strain>
    </source>
</reference>
<dbReference type="AlphaFoldDB" id="A0A8J3CAA1"/>
<dbReference type="InterPro" id="IPR045865">
    <property type="entry name" value="ACT-like_dom_sf"/>
</dbReference>
<dbReference type="Proteomes" id="UP000637578">
    <property type="component" value="Unassembled WGS sequence"/>
</dbReference>
<evidence type="ECO:0000313" key="3">
    <source>
        <dbReference type="EMBL" id="GGM38166.1"/>
    </source>
</evidence>
<dbReference type="Gene3D" id="3.30.2130.10">
    <property type="entry name" value="VC0802-like"/>
    <property type="match status" value="1"/>
</dbReference>
<evidence type="ECO:0000313" key="4">
    <source>
        <dbReference type="Proteomes" id="UP000637578"/>
    </source>
</evidence>
<comment type="caution">
    <text evidence="3">The sequence shown here is derived from an EMBL/GenBank/DDBJ whole genome shotgun (WGS) entry which is preliminary data.</text>
</comment>
<gene>
    <name evidence="3" type="ORF">GCM10012275_06510</name>
</gene>
<feature type="domain" description="A9CJY8-like N-terminal" evidence="2">
    <location>
        <begin position="10"/>
        <end position="49"/>
    </location>
</feature>
<dbReference type="PANTHER" id="PTHR31131">
    <property type="entry name" value="CHROMOSOME 1, WHOLE GENOME SHOTGUN SEQUENCE"/>
    <property type="match status" value="1"/>
</dbReference>
<dbReference type="InterPro" id="IPR027795">
    <property type="entry name" value="CASTOR_ACT_dom"/>
</dbReference>
<protein>
    <submittedName>
        <fullName evidence="3">Amino acid-binding protein</fullName>
    </submittedName>
</protein>
<proteinExistence type="predicted"/>
<dbReference type="InterPro" id="IPR049447">
    <property type="entry name" value="A9CJY8-like_N"/>
</dbReference>
<evidence type="ECO:0000259" key="2">
    <source>
        <dbReference type="Pfam" id="PF21631"/>
    </source>
</evidence>